<feature type="signal peptide" evidence="1">
    <location>
        <begin position="1"/>
        <end position="21"/>
    </location>
</feature>
<reference evidence="4" key="1">
    <citation type="submission" date="2017-08" db="EMBL/GenBank/DDBJ databases">
        <authorList>
            <person name="Alvarez-Ponce D."/>
            <person name="Weitzman C.L."/>
            <person name="Tillett R.L."/>
            <person name="Sandmeier F.C."/>
            <person name="Tracy C.R."/>
        </authorList>
    </citation>
    <scope>NUCLEOTIDE SEQUENCE [LARGE SCALE GENOMIC DNA]</scope>
    <source>
        <strain evidence="4">723</strain>
    </source>
</reference>
<dbReference type="GO" id="GO:0006508">
    <property type="term" value="P:proteolysis"/>
    <property type="evidence" value="ECO:0007669"/>
    <property type="project" value="InterPro"/>
</dbReference>
<organism evidence="3 4">
    <name type="scientific">Mycoplasmopsis agassizii</name>
    <dbReference type="NCBI Taxonomy" id="33922"/>
    <lineage>
        <taxon>Bacteria</taxon>
        <taxon>Bacillati</taxon>
        <taxon>Mycoplasmatota</taxon>
        <taxon>Mycoplasmoidales</taxon>
        <taxon>Metamycoplasmataceae</taxon>
        <taxon>Mycoplasmopsis</taxon>
    </lineage>
</organism>
<gene>
    <name evidence="3" type="ORF">CJJ23_04645</name>
</gene>
<proteinExistence type="predicted"/>
<dbReference type="Pfam" id="PF00082">
    <property type="entry name" value="Peptidase_S8"/>
    <property type="match status" value="1"/>
</dbReference>
<dbReference type="EMBL" id="NQNY01000019">
    <property type="protein sequence ID" value="PAK20916.1"/>
    <property type="molecule type" value="Genomic_DNA"/>
</dbReference>
<feature type="chain" id="PRO_5012402363" description="Peptidase S8/S53 domain-containing protein" evidence="1">
    <location>
        <begin position="22"/>
        <end position="638"/>
    </location>
</feature>
<dbReference type="OrthoDB" id="400658at2"/>
<dbReference type="InterPro" id="IPR000209">
    <property type="entry name" value="Peptidase_S8/S53_dom"/>
</dbReference>
<evidence type="ECO:0000259" key="2">
    <source>
        <dbReference type="Pfam" id="PF00082"/>
    </source>
</evidence>
<accession>A0A269TIS7</accession>
<evidence type="ECO:0000313" key="3">
    <source>
        <dbReference type="EMBL" id="PAK20916.1"/>
    </source>
</evidence>
<comment type="caution">
    <text evidence="3">The sequence shown here is derived from an EMBL/GenBank/DDBJ whole genome shotgun (WGS) entry which is preliminary data.</text>
</comment>
<evidence type="ECO:0000313" key="4">
    <source>
        <dbReference type="Proteomes" id="UP000216943"/>
    </source>
</evidence>
<dbReference type="InterPro" id="IPR036852">
    <property type="entry name" value="Peptidase_S8/S53_dom_sf"/>
</dbReference>
<dbReference type="SUPFAM" id="SSF52743">
    <property type="entry name" value="Subtilisin-like"/>
    <property type="match status" value="1"/>
</dbReference>
<dbReference type="Proteomes" id="UP000216943">
    <property type="component" value="Unassembled WGS sequence"/>
</dbReference>
<keyword evidence="1" id="KW-0732">Signal</keyword>
<name>A0A269TIS7_9BACT</name>
<sequence length="638" mass="73111">MQSKKIKITLAVFSSSVLSIAGITSVSAIQTSVKDENHELKINEKENLIQQPKTIKNGSSKIEIVFKAGINPEQLQKYVDQIKDAIGTSRELIFYKYVLTLSISYHDEDDLKKLYSLISDLKIDKNDLLQLNVHDKDENSDREKFIPEMNPLESQYWDYVWNQHYNQKEPSPTTPPKHVEQPKKLDTTFWDKYDPVNQKRYESVGLTKEILARERQYLETKANAGNKTKVGIIEVNGIVDKNSNNFATKDINVDSRNVRYDPKDRDNLHANTVAEVIIGKQGINPYVSLYSKWHVANVPVEDKKFLTRVMESLVKEGVYIQNYTGSIHGSHGIYYGEPAGTIDEFISKNPEVIFIIAAGNEGEAEREDRYGERQPNLWLRYINDTTLSQNSIIVGSLEPSNRIEPKPASEYSYIDNYISVSTPDDFHSMFDVPFDNKNVVGNSMSAPTIAAMATILKTNYHSYFDMGADSIIMKSALIAGSRQEIIYSLIGLGKFTPSRPPVYRQQVGFGRPDFSKVKESLLNLDYFRLSKINTNNNPLTKRIYLYKDDAYRFNITWLNDNYKSERLSWYKGPLSLNLNVVAPSNKKTEAKKWFERQKANTKTIEFIAEESGYYTFNISQEDESRKKDVDVAFTYSKI</sequence>
<feature type="domain" description="Peptidase S8/S53" evidence="2">
    <location>
        <begin position="240"/>
        <end position="476"/>
    </location>
</feature>
<dbReference type="RefSeq" id="WP_095335179.1">
    <property type="nucleotide sequence ID" value="NZ_NQNY01000019.1"/>
</dbReference>
<dbReference type="GO" id="GO:0004252">
    <property type="term" value="F:serine-type endopeptidase activity"/>
    <property type="evidence" value="ECO:0007669"/>
    <property type="project" value="InterPro"/>
</dbReference>
<protein>
    <recommendedName>
        <fullName evidence="2">Peptidase S8/S53 domain-containing protein</fullName>
    </recommendedName>
</protein>
<evidence type="ECO:0000256" key="1">
    <source>
        <dbReference type="SAM" id="SignalP"/>
    </source>
</evidence>
<dbReference type="Gene3D" id="3.40.50.200">
    <property type="entry name" value="Peptidase S8/S53 domain"/>
    <property type="match status" value="1"/>
</dbReference>
<dbReference type="AlphaFoldDB" id="A0A269TIS7"/>